<dbReference type="Proteomes" id="UP000306102">
    <property type="component" value="Unassembled WGS sequence"/>
</dbReference>
<accession>A0A4S4EP87</accession>
<evidence type="ECO:0000313" key="4">
    <source>
        <dbReference type="Proteomes" id="UP000306102"/>
    </source>
</evidence>
<evidence type="ECO:0008006" key="5">
    <source>
        <dbReference type="Google" id="ProtNLM"/>
    </source>
</evidence>
<feature type="region of interest" description="Disordered" evidence="1">
    <location>
        <begin position="83"/>
        <end position="103"/>
    </location>
</feature>
<dbReference type="EMBL" id="SDRB02003259">
    <property type="protein sequence ID" value="THG18055.1"/>
    <property type="molecule type" value="Genomic_DNA"/>
</dbReference>
<dbReference type="GO" id="GO:0016020">
    <property type="term" value="C:membrane"/>
    <property type="evidence" value="ECO:0007669"/>
    <property type="project" value="TreeGrafter"/>
</dbReference>
<name>A0A4S4EP87_CAMSN</name>
<dbReference type="PANTHER" id="PTHR45274:SF2">
    <property type="entry name" value="NAD(P)-BINDING ROSSMANN-FOLD SUPERFAMILY PROTEIN"/>
    <property type="match status" value="1"/>
</dbReference>
<sequence>MSSVPEASTSGQKGFSEKRVSSERCAELTIIAATHGLKEVWISYQPVLAVMYLVQYMPTIGFWLMDKVLVVVMAVTMHVKSDSEVTSIDASSPPRSPRRPMYYVQSPSQHDVEKMSYGSSPFASPHHYHCSPIHHSRESSTSRFSASLKNPAAWKRLQRRHHDGDEDDGGGSDDDDDEGDGEGDGGQVMRFYVVCFVLSFVALFTIFSLILLAASSPYKPKIFVKSMVFQNFDIQAGMDQTGVPTDMLTLNSTVRIFYRNPATFFGVHVTSTPLELHYYQLKLATGYCKFTFNDESFMSKMKKFYQSRKSQRMVMTLVLGHQVPLYGGIPLLSGAISHLESVSVPLNLTFVMRSRAYILGRLVKPKFYRSIICGSCSSVDSEEFEPEALVDSGVAHRQDNSEVKTGLEEAHRGWFHSGVDSLGN</sequence>
<keyword evidence="2" id="KW-1133">Transmembrane helix</keyword>
<keyword evidence="4" id="KW-1185">Reference proteome</keyword>
<dbReference type="PANTHER" id="PTHR45274">
    <property type="entry name" value="NAD(P)-BINDING ROSSMANN-FOLD SUPERFAMILY PROTEIN"/>
    <property type="match status" value="1"/>
</dbReference>
<comment type="caution">
    <text evidence="3">The sequence shown here is derived from an EMBL/GenBank/DDBJ whole genome shotgun (WGS) entry which is preliminary data.</text>
</comment>
<keyword evidence="2" id="KW-0812">Transmembrane</keyword>
<evidence type="ECO:0000256" key="1">
    <source>
        <dbReference type="SAM" id="MobiDB-lite"/>
    </source>
</evidence>
<dbReference type="AlphaFoldDB" id="A0A4S4EP87"/>
<feature type="compositionally biased region" description="Acidic residues" evidence="1">
    <location>
        <begin position="165"/>
        <end position="183"/>
    </location>
</feature>
<feature type="transmembrane region" description="Helical" evidence="2">
    <location>
        <begin position="191"/>
        <end position="214"/>
    </location>
</feature>
<gene>
    <name evidence="3" type="ORF">TEA_019449</name>
</gene>
<feature type="region of interest" description="Disordered" evidence="1">
    <location>
        <begin position="155"/>
        <end position="183"/>
    </location>
</feature>
<organism evidence="3 4">
    <name type="scientific">Camellia sinensis var. sinensis</name>
    <name type="common">China tea</name>
    <dbReference type="NCBI Taxonomy" id="542762"/>
    <lineage>
        <taxon>Eukaryota</taxon>
        <taxon>Viridiplantae</taxon>
        <taxon>Streptophyta</taxon>
        <taxon>Embryophyta</taxon>
        <taxon>Tracheophyta</taxon>
        <taxon>Spermatophyta</taxon>
        <taxon>Magnoliopsida</taxon>
        <taxon>eudicotyledons</taxon>
        <taxon>Gunneridae</taxon>
        <taxon>Pentapetalae</taxon>
        <taxon>asterids</taxon>
        <taxon>Ericales</taxon>
        <taxon>Theaceae</taxon>
        <taxon>Camellia</taxon>
    </lineage>
</organism>
<keyword evidence="2" id="KW-0472">Membrane</keyword>
<evidence type="ECO:0000256" key="2">
    <source>
        <dbReference type="SAM" id="Phobius"/>
    </source>
</evidence>
<reference evidence="3 4" key="1">
    <citation type="journal article" date="2018" name="Proc. Natl. Acad. Sci. U.S.A.">
        <title>Draft genome sequence of Camellia sinensis var. sinensis provides insights into the evolution of the tea genome and tea quality.</title>
        <authorList>
            <person name="Wei C."/>
            <person name="Yang H."/>
            <person name="Wang S."/>
            <person name="Zhao J."/>
            <person name="Liu C."/>
            <person name="Gao L."/>
            <person name="Xia E."/>
            <person name="Lu Y."/>
            <person name="Tai Y."/>
            <person name="She G."/>
            <person name="Sun J."/>
            <person name="Cao H."/>
            <person name="Tong W."/>
            <person name="Gao Q."/>
            <person name="Li Y."/>
            <person name="Deng W."/>
            <person name="Jiang X."/>
            <person name="Wang W."/>
            <person name="Chen Q."/>
            <person name="Zhang S."/>
            <person name="Li H."/>
            <person name="Wu J."/>
            <person name="Wang P."/>
            <person name="Li P."/>
            <person name="Shi C."/>
            <person name="Zheng F."/>
            <person name="Jian J."/>
            <person name="Huang B."/>
            <person name="Shan D."/>
            <person name="Shi M."/>
            <person name="Fang C."/>
            <person name="Yue Y."/>
            <person name="Li F."/>
            <person name="Li D."/>
            <person name="Wei S."/>
            <person name="Han B."/>
            <person name="Jiang C."/>
            <person name="Yin Y."/>
            <person name="Xia T."/>
            <person name="Zhang Z."/>
            <person name="Bennetzen J.L."/>
            <person name="Zhao S."/>
            <person name="Wan X."/>
        </authorList>
    </citation>
    <scope>NUCLEOTIDE SEQUENCE [LARGE SCALE GENOMIC DNA]</scope>
    <source>
        <strain evidence="4">cv. Shuchazao</strain>
        <tissue evidence="3">Leaf</tissue>
    </source>
</reference>
<evidence type="ECO:0000313" key="3">
    <source>
        <dbReference type="EMBL" id="THG18055.1"/>
    </source>
</evidence>
<protein>
    <recommendedName>
        <fullName evidence="5">Late embryogenesis abundant protein LEA-2 subgroup domain-containing protein</fullName>
    </recommendedName>
</protein>
<proteinExistence type="predicted"/>